<evidence type="ECO:0000256" key="2">
    <source>
        <dbReference type="ARBA" id="ARBA00023004"/>
    </source>
</evidence>
<protein>
    <submittedName>
        <fullName evidence="7">Zinc ribbon domain-containing protein</fullName>
    </submittedName>
</protein>
<dbReference type="InterPro" id="IPR025874">
    <property type="entry name" value="DZR"/>
</dbReference>
<dbReference type="RefSeq" id="WP_215760679.1">
    <property type="nucleotide sequence ID" value="NZ_JAHKBE010000061.1"/>
</dbReference>
<dbReference type="Pfam" id="PF12773">
    <property type="entry name" value="DZR"/>
    <property type="match status" value="1"/>
</dbReference>
<feature type="compositionally biased region" description="Polar residues" evidence="4">
    <location>
        <begin position="109"/>
        <end position="118"/>
    </location>
</feature>
<dbReference type="EMBL" id="JBBNFP010000060">
    <property type="protein sequence ID" value="MEQ2487614.1"/>
    <property type="molecule type" value="Genomic_DNA"/>
</dbReference>
<proteinExistence type="predicted"/>
<name>A0ABV1FT78_9BACT</name>
<comment type="caution">
    <text evidence="7">The sequence shown here is derived from an EMBL/GenBank/DDBJ whole genome shotgun (WGS) entry which is preliminary data.</text>
</comment>
<evidence type="ECO:0000313" key="7">
    <source>
        <dbReference type="EMBL" id="MEQ2487614.1"/>
    </source>
</evidence>
<keyword evidence="5" id="KW-0472">Membrane</keyword>
<organism evidence="7 8">
    <name type="scientific">Hallella faecis</name>
    <dbReference type="NCBI Taxonomy" id="2841596"/>
    <lineage>
        <taxon>Bacteria</taxon>
        <taxon>Pseudomonadati</taxon>
        <taxon>Bacteroidota</taxon>
        <taxon>Bacteroidia</taxon>
        <taxon>Bacteroidales</taxon>
        <taxon>Prevotellaceae</taxon>
        <taxon>Hallella</taxon>
    </lineage>
</organism>
<keyword evidence="3" id="KW-0349">Heme</keyword>
<dbReference type="InterPro" id="IPR009056">
    <property type="entry name" value="Cyt_c-like_dom"/>
</dbReference>
<evidence type="ECO:0000313" key="8">
    <source>
        <dbReference type="Proteomes" id="UP001487296"/>
    </source>
</evidence>
<sequence>MAIIKCPECGRQISDKAPVCPNCGVEIAGKIMKCPQCGEIYFRDQEMCPNCHHLTRSSGQAAQGTNTRQAESQGNGGQIVSPNAQATTTKPNGQPATNRQPTPPPVKPQKSQNETANQAKKKNHGPLIVAFVIALAICGVCFYFYSNAKSNKEMESYEFAMKSDDPLVLQTYLDSNLDAPAEHIQAVTERLEELKKQDVEWTNAVVSGTKAALEDYLAKHPDTEHKAEAMHKIDSIDWADASSKNTLEALQAYLNAHDEGEHVDEAQTAIKSLKANTVQPNEKTMIVSVFRHFFQAINAKSEGDLQASVAPILTNFLGKPDAIKADVVTFMHKIYKDDITRMTWRLNNDYEIDKKEVGDEEYEYTVKFSALQDIDRTDDSKEKHAKYHISATVNPDGLISAMSMTKILE</sequence>
<feature type="domain" description="Cytochrome c" evidence="6">
    <location>
        <begin position="33"/>
        <end position="177"/>
    </location>
</feature>
<gene>
    <name evidence="7" type="ORF">AAAT34_11260</name>
</gene>
<feature type="compositionally biased region" description="Polar residues" evidence="4">
    <location>
        <begin position="59"/>
        <end position="100"/>
    </location>
</feature>
<evidence type="ECO:0000256" key="5">
    <source>
        <dbReference type="SAM" id="Phobius"/>
    </source>
</evidence>
<keyword evidence="5" id="KW-1133">Transmembrane helix</keyword>
<dbReference type="Proteomes" id="UP001487296">
    <property type="component" value="Unassembled WGS sequence"/>
</dbReference>
<feature type="transmembrane region" description="Helical" evidence="5">
    <location>
        <begin position="127"/>
        <end position="145"/>
    </location>
</feature>
<evidence type="ECO:0000256" key="4">
    <source>
        <dbReference type="SAM" id="MobiDB-lite"/>
    </source>
</evidence>
<feature type="region of interest" description="Disordered" evidence="4">
    <location>
        <begin position="59"/>
        <end position="121"/>
    </location>
</feature>
<evidence type="ECO:0000256" key="1">
    <source>
        <dbReference type="ARBA" id="ARBA00022723"/>
    </source>
</evidence>
<keyword evidence="2 3" id="KW-0408">Iron</keyword>
<keyword evidence="8" id="KW-1185">Reference proteome</keyword>
<evidence type="ECO:0000256" key="3">
    <source>
        <dbReference type="PROSITE-ProRule" id="PRU00433"/>
    </source>
</evidence>
<dbReference type="PROSITE" id="PS51007">
    <property type="entry name" value="CYTC"/>
    <property type="match status" value="1"/>
</dbReference>
<evidence type="ECO:0000259" key="6">
    <source>
        <dbReference type="PROSITE" id="PS51007"/>
    </source>
</evidence>
<reference evidence="7 8" key="1">
    <citation type="submission" date="2024-04" db="EMBL/GenBank/DDBJ databases">
        <title>Human intestinal bacterial collection.</title>
        <authorList>
            <person name="Pauvert C."/>
            <person name="Hitch T.C.A."/>
            <person name="Clavel T."/>
        </authorList>
    </citation>
    <scope>NUCLEOTIDE SEQUENCE [LARGE SCALE GENOMIC DNA]</scope>
    <source>
        <strain evidence="7 8">CLA-AA-H145</strain>
    </source>
</reference>
<keyword evidence="1 3" id="KW-0479">Metal-binding</keyword>
<accession>A0ABV1FT78</accession>
<keyword evidence="5" id="KW-0812">Transmembrane</keyword>